<comment type="similarity">
    <text evidence="1 4">Belongs to the glycosyl hydrolase 35 family.</text>
</comment>
<dbReference type="AlphaFoldDB" id="A0A7J3MY69"/>
<evidence type="ECO:0000259" key="6">
    <source>
        <dbReference type="Pfam" id="PF21467"/>
    </source>
</evidence>
<evidence type="ECO:0000256" key="1">
    <source>
        <dbReference type="ARBA" id="ARBA00009809"/>
    </source>
</evidence>
<dbReference type="GO" id="GO:0005975">
    <property type="term" value="P:carbohydrate metabolic process"/>
    <property type="evidence" value="ECO:0007669"/>
    <property type="project" value="InterPro"/>
</dbReference>
<dbReference type="SUPFAM" id="SSF51445">
    <property type="entry name" value="(Trans)glycosidases"/>
    <property type="match status" value="1"/>
</dbReference>
<name>A0A7J3MY69_9CREN</name>
<dbReference type="PANTHER" id="PTHR23421">
    <property type="entry name" value="BETA-GALACTOSIDASE RELATED"/>
    <property type="match status" value="1"/>
</dbReference>
<evidence type="ECO:0000256" key="2">
    <source>
        <dbReference type="ARBA" id="ARBA00022801"/>
    </source>
</evidence>
<dbReference type="InterPro" id="IPR048913">
    <property type="entry name" value="BetaGal_gal-bd"/>
</dbReference>
<dbReference type="Pfam" id="PF01301">
    <property type="entry name" value="Glyco_hydro_35"/>
    <property type="match status" value="1"/>
</dbReference>
<evidence type="ECO:0000313" key="8">
    <source>
        <dbReference type="EMBL" id="HGT98497.1"/>
    </source>
</evidence>
<gene>
    <name evidence="7" type="ORF">ENT99_07555</name>
    <name evidence="8" type="ORF">ENU64_03620</name>
</gene>
<protein>
    <submittedName>
        <fullName evidence="8">Beta-galactosidase</fullName>
    </submittedName>
</protein>
<dbReference type="Gene3D" id="3.20.20.80">
    <property type="entry name" value="Glycosidases"/>
    <property type="match status" value="1"/>
</dbReference>
<feature type="domain" description="Beta-galactosidase galactose-binding" evidence="6">
    <location>
        <begin position="894"/>
        <end position="954"/>
    </location>
</feature>
<dbReference type="InterPro" id="IPR017853">
    <property type="entry name" value="GH"/>
</dbReference>
<dbReference type="InterPro" id="IPR037110">
    <property type="entry name" value="Betagal_dom2_sf"/>
</dbReference>
<dbReference type="GO" id="GO:0004553">
    <property type="term" value="F:hydrolase activity, hydrolyzing O-glycosyl compounds"/>
    <property type="evidence" value="ECO:0007669"/>
    <property type="project" value="InterPro"/>
</dbReference>
<evidence type="ECO:0000313" key="7">
    <source>
        <dbReference type="EMBL" id="HFQ79532.1"/>
    </source>
</evidence>
<accession>A0A7J3MY69</accession>
<dbReference type="EMBL" id="DTAU01000143">
    <property type="protein sequence ID" value="HFQ79532.1"/>
    <property type="molecule type" value="Genomic_DNA"/>
</dbReference>
<reference evidence="8" key="1">
    <citation type="journal article" date="2020" name="mSystems">
        <title>Genome- and Community-Level Interaction Insights into Carbon Utilization and Element Cycling Functions of Hydrothermarchaeota in Hydrothermal Sediment.</title>
        <authorList>
            <person name="Zhou Z."/>
            <person name="Liu Y."/>
            <person name="Xu W."/>
            <person name="Pan J."/>
            <person name="Luo Z.H."/>
            <person name="Li M."/>
        </authorList>
    </citation>
    <scope>NUCLEOTIDE SEQUENCE [LARGE SCALE GENOMIC DNA]</scope>
    <source>
        <strain evidence="7">SpSt-629</strain>
        <strain evidence="8">SpSt-688</strain>
    </source>
</reference>
<keyword evidence="3" id="KW-0326">Glycosidase</keyword>
<keyword evidence="2" id="KW-0378">Hydrolase</keyword>
<dbReference type="InterPro" id="IPR031330">
    <property type="entry name" value="Gly_Hdrlase_35_cat"/>
</dbReference>
<dbReference type="Gene3D" id="2.60.120.260">
    <property type="entry name" value="Galactose-binding domain-like"/>
    <property type="match status" value="2"/>
</dbReference>
<dbReference type="PRINTS" id="PR00742">
    <property type="entry name" value="GLHYDRLASE35"/>
</dbReference>
<evidence type="ECO:0000256" key="4">
    <source>
        <dbReference type="RuleBase" id="RU003679"/>
    </source>
</evidence>
<dbReference type="SUPFAM" id="SSF49785">
    <property type="entry name" value="Galactose-binding domain-like"/>
    <property type="match status" value="2"/>
</dbReference>
<sequence>MCGEVHYFRVPRALWYDRLLKVRRAGFNCAASYIPWNWHEPEEDSAIFSNRVFDSPYESNLFSRDLESYIQMIKSLGMFFVARPGPYICSEWDSGGHPNWLYRKTKVLRSIDKDYIEAVEKWYRVVLPIIARYTVPRNGPTILLQIENEYFWGDAPYILKLYEIARKYVEDIPIVTNEDWFLEDTPIANTIDDYPVPWDIEEFDNKIKSYMKMRKGFLKMFMELEGGWFTYFGSLYPTSRGSIPAEWSETLLKTAIGLGINSVNIYMFHGGTNPGYYTGKYITSSYDYEAPIREWGELSQRYYVLKRIAMFIKSFSKLLTKTVPVDGAVEVSNKDVEVFARVSDSGAIAILRNLDIYPKLTKIIYRGHVYPYRNIVMVPHRNAKIVLLDTEIEDTPFRILYTLSEPLLIERFDVDTLIMVYGDVSEVGEIGIESSKPISIVYTEGMDVDKRNDRLVILSYVHSYIDSIAILESEGRRLYIVALSRDRASRTWYIDDVDPPIIVVSNIYFIGRTTSREDGLVLEAEVDEESCGSILLVSSRPLSSIYVNGRSIEFENMHGVLYRSSLSQDFCRDIDQHKIMYGHMWRYREDIIDVDGREIEAMKPLEIVGYTSNGYYIYTIDFNIDRDVFKYLKNSYIYISYFNDYATAILNGKTLGSRYHTLEIDASNILKEGANRLTILLEATGHPNDGLVYIPNGIVGGIYLGKLEEIQLNDWRYIKIQTRYGRDFSMARFINNPEEVVKILNNIDAESSSDTANSLEKQGLYIKYLDIDKKRGRYILDLGKATYYSNYFYYPRALIFVNKRYVSIYTGPIDITEYLTEGINEIAVYIDWSRIALHPILKIYQYKVNGLWKVKPYTKGLEEKWYTEDLDDSSWSCIEIPKIFKDTEGRVLWIRNKIHIDYPIDTVAPLKLIIKASNVKILVFFNGQIIGRYVDEGPQREFYIPEPLLKNGLNTIALAVHVTSSRASIDSIRIEPFYVNKKLAIELEW</sequence>
<evidence type="ECO:0000256" key="3">
    <source>
        <dbReference type="ARBA" id="ARBA00023295"/>
    </source>
</evidence>
<dbReference type="EMBL" id="DTDH01000106">
    <property type="protein sequence ID" value="HGT98497.1"/>
    <property type="molecule type" value="Genomic_DNA"/>
</dbReference>
<dbReference type="Gene3D" id="2.102.20.10">
    <property type="entry name" value="Beta-galactosidase, domain 2"/>
    <property type="match status" value="1"/>
</dbReference>
<comment type="caution">
    <text evidence="8">The sequence shown here is derived from an EMBL/GenBank/DDBJ whole genome shotgun (WGS) entry which is preliminary data.</text>
</comment>
<proteinExistence type="inferred from homology"/>
<organism evidence="8">
    <name type="scientific">Ignisphaera aggregans</name>
    <dbReference type="NCBI Taxonomy" id="334771"/>
    <lineage>
        <taxon>Archaea</taxon>
        <taxon>Thermoproteota</taxon>
        <taxon>Thermoprotei</taxon>
        <taxon>Desulfurococcales</taxon>
        <taxon>Desulfurococcaceae</taxon>
        <taxon>Ignisphaera</taxon>
    </lineage>
</organism>
<dbReference type="InterPro" id="IPR008979">
    <property type="entry name" value="Galactose-bd-like_sf"/>
</dbReference>
<dbReference type="Pfam" id="PF21467">
    <property type="entry name" value="BetaGal_gal-bd"/>
    <property type="match status" value="1"/>
</dbReference>
<feature type="domain" description="Glycoside hydrolase 35 catalytic" evidence="5">
    <location>
        <begin position="2"/>
        <end position="309"/>
    </location>
</feature>
<evidence type="ECO:0000259" key="5">
    <source>
        <dbReference type="Pfam" id="PF01301"/>
    </source>
</evidence>
<dbReference type="InterPro" id="IPR001944">
    <property type="entry name" value="Glycoside_Hdrlase_35"/>
</dbReference>